<evidence type="ECO:0000313" key="3">
    <source>
        <dbReference type="EnsemblMetazoa" id="Aqu2.1.35799_001"/>
    </source>
</evidence>
<reference evidence="3" key="1">
    <citation type="submission" date="2017-05" db="UniProtKB">
        <authorList>
            <consortium name="EnsemblMetazoa"/>
        </authorList>
    </citation>
    <scope>IDENTIFICATION</scope>
</reference>
<protein>
    <recommendedName>
        <fullName evidence="2">HAT C-terminal dimerisation domain-containing protein</fullName>
    </recommendedName>
</protein>
<dbReference type="InterPro" id="IPR008906">
    <property type="entry name" value="HATC_C_dom"/>
</dbReference>
<dbReference type="AlphaFoldDB" id="A0A1X7V7L6"/>
<dbReference type="OrthoDB" id="6621924at2759"/>
<feature type="region of interest" description="Disordered" evidence="1">
    <location>
        <begin position="85"/>
        <end position="114"/>
    </location>
</feature>
<dbReference type="STRING" id="400682.A0A1X7V7L6"/>
<evidence type="ECO:0000259" key="2">
    <source>
        <dbReference type="Pfam" id="PF05699"/>
    </source>
</evidence>
<sequence>MIVIKSEANGLLRKVCAFEFILCLTVLLDLLTYTKGLSDYLQRDDMDFVSAIQMQESLLTVLKSKRSENSFDVYYTKAQEKSQTLGFDNQEVPTPKSRISQRLDDRPETHHHHMSGKRKYLIDFYYGTIDLMINSLQRRFNTETITLLKGFSSLHPSPLNESEGLCKMEDLLHFYENDVAAVALRAEFDVFRHHQEIRNYTSISEILQLLYQRSLNVTYPNVMILYKLCMTLPVITCSVEHSFSKLKIVKNSLRSTMAESRLSLLLVLSIEHEITDFLDLKRLLIVLPRQNLDNYDYNPFIMLINLLINSNNYWPHPLCHRPFLAKFFGAFCTPKCHTCLASLPTPLGMKLGIWMT</sequence>
<dbReference type="OMA" id="IATHMSI"/>
<accession>A0A1X7V7L6</accession>
<name>A0A1X7V7L6_AMPQE</name>
<dbReference type="GO" id="GO:0046983">
    <property type="term" value="F:protein dimerization activity"/>
    <property type="evidence" value="ECO:0007669"/>
    <property type="project" value="InterPro"/>
</dbReference>
<dbReference type="PANTHER" id="PTHR46289:SF19">
    <property type="entry name" value="ZINC FINGER MYM-TYPE CONTAINING 1"/>
    <property type="match status" value="1"/>
</dbReference>
<feature type="domain" description="HAT C-terminal dimerisation" evidence="2">
    <location>
        <begin position="209"/>
        <end position="273"/>
    </location>
</feature>
<dbReference type="InParanoid" id="A0A1X7V7L6"/>
<evidence type="ECO:0000256" key="1">
    <source>
        <dbReference type="SAM" id="MobiDB-lite"/>
    </source>
</evidence>
<dbReference type="PANTHER" id="PTHR46289">
    <property type="entry name" value="52 KDA REPRESSOR OF THE INHIBITOR OF THE PROTEIN KINASE-LIKE PROTEIN-RELATED"/>
    <property type="match status" value="1"/>
</dbReference>
<proteinExistence type="predicted"/>
<dbReference type="EnsemblMetazoa" id="Aqu2.1.35799_001">
    <property type="protein sequence ID" value="Aqu2.1.35799_001"/>
    <property type="gene ID" value="Aqu2.1.35799"/>
</dbReference>
<dbReference type="InterPro" id="IPR052958">
    <property type="entry name" value="IFN-induced_PKR_regulator"/>
</dbReference>
<dbReference type="Pfam" id="PF05699">
    <property type="entry name" value="Dimer_Tnp_hAT"/>
    <property type="match status" value="1"/>
</dbReference>
<organism evidence="3">
    <name type="scientific">Amphimedon queenslandica</name>
    <name type="common">Sponge</name>
    <dbReference type="NCBI Taxonomy" id="400682"/>
    <lineage>
        <taxon>Eukaryota</taxon>
        <taxon>Metazoa</taxon>
        <taxon>Porifera</taxon>
        <taxon>Demospongiae</taxon>
        <taxon>Heteroscleromorpha</taxon>
        <taxon>Haplosclerida</taxon>
        <taxon>Niphatidae</taxon>
        <taxon>Amphimedon</taxon>
    </lineage>
</organism>